<reference evidence="2 3" key="1">
    <citation type="submission" date="2018-08" db="EMBL/GenBank/DDBJ databases">
        <title>Sequencing the genomes of 1000 actinobacteria strains.</title>
        <authorList>
            <person name="Klenk H.-P."/>
        </authorList>
    </citation>
    <scope>NUCLEOTIDE SEQUENCE [LARGE SCALE GENOMIC DNA]</scope>
    <source>
        <strain evidence="2 3">DSM 43927</strain>
    </source>
</reference>
<dbReference type="PANTHER" id="PTHR43162">
    <property type="match status" value="1"/>
</dbReference>
<name>A0A3D9SW92_9ACTN</name>
<dbReference type="Pfam" id="PF13460">
    <property type="entry name" value="NAD_binding_10"/>
    <property type="match status" value="1"/>
</dbReference>
<dbReference type="InterPro" id="IPR016040">
    <property type="entry name" value="NAD(P)-bd_dom"/>
</dbReference>
<dbReference type="PANTHER" id="PTHR43162:SF1">
    <property type="entry name" value="PRESTALK A DIFFERENTIATION PROTEIN A"/>
    <property type="match status" value="1"/>
</dbReference>
<proteinExistence type="predicted"/>
<dbReference type="Proteomes" id="UP000256661">
    <property type="component" value="Unassembled WGS sequence"/>
</dbReference>
<dbReference type="InterPro" id="IPR036291">
    <property type="entry name" value="NAD(P)-bd_dom_sf"/>
</dbReference>
<gene>
    <name evidence="2" type="ORF">DFJ69_2297</name>
</gene>
<evidence type="ECO:0000259" key="1">
    <source>
        <dbReference type="Pfam" id="PF13460"/>
    </source>
</evidence>
<dbReference type="Gene3D" id="3.40.50.720">
    <property type="entry name" value="NAD(P)-binding Rossmann-like Domain"/>
    <property type="match status" value="1"/>
</dbReference>
<organism evidence="2 3">
    <name type="scientific">Thermomonospora umbrina</name>
    <dbReference type="NCBI Taxonomy" id="111806"/>
    <lineage>
        <taxon>Bacteria</taxon>
        <taxon>Bacillati</taxon>
        <taxon>Actinomycetota</taxon>
        <taxon>Actinomycetes</taxon>
        <taxon>Streptosporangiales</taxon>
        <taxon>Thermomonosporaceae</taxon>
        <taxon>Thermomonospora</taxon>
    </lineage>
</organism>
<dbReference type="SUPFAM" id="SSF51735">
    <property type="entry name" value="NAD(P)-binding Rossmann-fold domains"/>
    <property type="match status" value="1"/>
</dbReference>
<sequence length="279" mass="29697">MFLVVGATAHFGRQTVESLVAEGHRVRALSRTPESAGLPASVEVVRGDLTDGSTLKPALAGVTGLFLVLPYGMDAGPLLRAAKEAGVDRIVFLSSGAIVDGATEQPDVIAAYHHGVEQAVRATGARWTFLRLFFPAINSLTWAMQLGDGDVVRGPYGGATSAPVHERDVADVAARVLTTDGHDGRIYDVTGPQALSQVEQVQILGRALGRPLTFAELDPAPVREQMGRFMDADFVNALFDLMEATVGKPAPVNDVVERITGRPARTYARWAADHVADFS</sequence>
<comment type="caution">
    <text evidence="2">The sequence shown here is derived from an EMBL/GenBank/DDBJ whole genome shotgun (WGS) entry which is preliminary data.</text>
</comment>
<dbReference type="AlphaFoldDB" id="A0A3D9SW92"/>
<accession>A0A3D9SW92</accession>
<protein>
    <submittedName>
        <fullName evidence="2">Uncharacterized protein YbjT (DUF2867 family)</fullName>
    </submittedName>
</protein>
<dbReference type="OrthoDB" id="4457504at2"/>
<dbReference type="Gene3D" id="3.90.25.10">
    <property type="entry name" value="UDP-galactose 4-epimerase, domain 1"/>
    <property type="match status" value="1"/>
</dbReference>
<evidence type="ECO:0000313" key="3">
    <source>
        <dbReference type="Proteomes" id="UP000256661"/>
    </source>
</evidence>
<dbReference type="RefSeq" id="WP_116022429.1">
    <property type="nucleotide sequence ID" value="NZ_QTTT01000001.1"/>
</dbReference>
<feature type="domain" description="NAD(P)-binding" evidence="1">
    <location>
        <begin position="6"/>
        <end position="179"/>
    </location>
</feature>
<evidence type="ECO:0000313" key="2">
    <source>
        <dbReference type="EMBL" id="REE96844.1"/>
    </source>
</evidence>
<dbReference type="InterPro" id="IPR051604">
    <property type="entry name" value="Ergot_Alk_Oxidoreductase"/>
</dbReference>
<keyword evidence="3" id="KW-1185">Reference proteome</keyword>
<dbReference type="EMBL" id="QTTT01000001">
    <property type="protein sequence ID" value="REE96844.1"/>
    <property type="molecule type" value="Genomic_DNA"/>
</dbReference>